<dbReference type="Proteomes" id="UP000182284">
    <property type="component" value="Unassembled WGS sequence"/>
</dbReference>
<dbReference type="Pfam" id="PF13629">
    <property type="entry name" value="T2SS-T3SS_pil_N"/>
    <property type="match status" value="1"/>
</dbReference>
<gene>
    <name evidence="5" type="ORF">SAMN04488117_1115</name>
</gene>
<dbReference type="GO" id="GO:0009306">
    <property type="term" value="P:protein secretion"/>
    <property type="evidence" value="ECO:0007669"/>
    <property type="project" value="InterPro"/>
</dbReference>
<dbReference type="AlphaFoldDB" id="A0A1G7R3D0"/>
<dbReference type="OrthoDB" id="9775455at2"/>
<feature type="domain" description="Type II/III secretion system secretin-like" evidence="3">
    <location>
        <begin position="240"/>
        <end position="401"/>
    </location>
</feature>
<dbReference type="Pfam" id="PF00263">
    <property type="entry name" value="Secretin"/>
    <property type="match status" value="1"/>
</dbReference>
<evidence type="ECO:0000313" key="6">
    <source>
        <dbReference type="Proteomes" id="UP000182284"/>
    </source>
</evidence>
<dbReference type="PRINTS" id="PR00811">
    <property type="entry name" value="BCTERIALGSPD"/>
</dbReference>
<evidence type="ECO:0000256" key="2">
    <source>
        <dbReference type="SAM" id="SignalP"/>
    </source>
</evidence>
<organism evidence="5 6">
    <name type="scientific">Celeribacter baekdonensis</name>
    <dbReference type="NCBI Taxonomy" id="875171"/>
    <lineage>
        <taxon>Bacteria</taxon>
        <taxon>Pseudomonadati</taxon>
        <taxon>Pseudomonadota</taxon>
        <taxon>Alphaproteobacteria</taxon>
        <taxon>Rhodobacterales</taxon>
        <taxon>Roseobacteraceae</taxon>
        <taxon>Celeribacter</taxon>
    </lineage>
</organism>
<comment type="similarity">
    <text evidence="1">Belongs to the bacterial secretin family.</text>
</comment>
<dbReference type="EMBL" id="FNBL01000011">
    <property type="protein sequence ID" value="SDG05273.1"/>
    <property type="molecule type" value="Genomic_DNA"/>
</dbReference>
<accession>A0A1G7R3D0</accession>
<dbReference type="InterPro" id="IPR004846">
    <property type="entry name" value="T2SS/T3SS_dom"/>
</dbReference>
<feature type="chain" id="PRO_5010172286" evidence="2">
    <location>
        <begin position="36"/>
        <end position="455"/>
    </location>
</feature>
<dbReference type="PANTHER" id="PTHR30332:SF17">
    <property type="entry name" value="TYPE IV PILIATION SYSTEM PROTEIN DR_0774-RELATED"/>
    <property type="match status" value="1"/>
</dbReference>
<evidence type="ECO:0000259" key="4">
    <source>
        <dbReference type="Pfam" id="PF13629"/>
    </source>
</evidence>
<sequence>MHFFQTSKILKRMCAGLRHVCLCALLIGFAMPSAAQTLVETRNRDVNLFAGQGKLIKLENPAETVFLANPDVADIEIKSPRLLYIYGKAIGETTLFVIDDQEEVTLSSVVKVSYNMDAMSRAAHAALPSGNFAVSEVGGAVVLSGKVNTISDAEQIESVVRQLAGPETALINSLALETPPQINLQVRIAEVSRSVTENLGVTWSTLSGQGISGGEAVSGGYSIAGNIRKGGTNIGVTLEALKGEGLVTILSEPNLTARSGDKASFLAGGRFPYQTRTAEDVPTVQFEPYGVELEFLPEVLRSNQIKLNVRTQIRELDFSSGSQTNTQNFPLILERSASTTIEVGSGQSFAIAGLFSASTQQDVKDVPGLGDIPILGALFRSTSYQKGESELVIIVTPYIVEPASPDKFKTPLDHFAPANSLDRSLLGAFSAGEPIEGNAPVSVKNINGNAGFLLQ</sequence>
<dbReference type="InterPro" id="IPR032789">
    <property type="entry name" value="T2SS-T3SS_pil_N"/>
</dbReference>
<dbReference type="GO" id="GO:0015627">
    <property type="term" value="C:type II protein secretion system complex"/>
    <property type="evidence" value="ECO:0007669"/>
    <property type="project" value="TreeGrafter"/>
</dbReference>
<protein>
    <submittedName>
        <fullName evidence="5">Pilus assembly protein CpaC</fullName>
    </submittedName>
</protein>
<proteinExistence type="inferred from homology"/>
<feature type="domain" description="Pilus formation protein N-terminal" evidence="4">
    <location>
        <begin position="44"/>
        <end position="113"/>
    </location>
</feature>
<reference evidence="5 6" key="1">
    <citation type="submission" date="2016-10" db="EMBL/GenBank/DDBJ databases">
        <authorList>
            <person name="de Groot N.N."/>
        </authorList>
    </citation>
    <scope>NUCLEOTIDE SEQUENCE [LARGE SCALE GENOMIC DNA]</scope>
    <source>
        <strain evidence="5 6">DSM 27375</strain>
    </source>
</reference>
<evidence type="ECO:0000256" key="1">
    <source>
        <dbReference type="RuleBase" id="RU004003"/>
    </source>
</evidence>
<dbReference type="InterPro" id="IPR001775">
    <property type="entry name" value="GspD/PilQ"/>
</dbReference>
<dbReference type="PANTHER" id="PTHR30332">
    <property type="entry name" value="PROBABLE GENERAL SECRETION PATHWAY PROTEIN D"/>
    <property type="match status" value="1"/>
</dbReference>
<evidence type="ECO:0000313" key="5">
    <source>
        <dbReference type="EMBL" id="SDG05273.1"/>
    </source>
</evidence>
<evidence type="ECO:0000259" key="3">
    <source>
        <dbReference type="Pfam" id="PF00263"/>
    </source>
</evidence>
<dbReference type="InterPro" id="IPR050810">
    <property type="entry name" value="Bact_Secretion_Sys_Channel"/>
</dbReference>
<feature type="signal peptide" evidence="2">
    <location>
        <begin position="1"/>
        <end position="35"/>
    </location>
</feature>
<dbReference type="RefSeq" id="WP_074646298.1">
    <property type="nucleotide sequence ID" value="NZ_FNBL01000011.1"/>
</dbReference>
<keyword evidence="2" id="KW-0732">Signal</keyword>
<name>A0A1G7R3D0_9RHOB</name>